<dbReference type="InterPro" id="IPR007197">
    <property type="entry name" value="rSAM"/>
</dbReference>
<dbReference type="EMBL" id="MT141192">
    <property type="protein sequence ID" value="QJA55967.1"/>
    <property type="molecule type" value="Genomic_DNA"/>
</dbReference>
<dbReference type="SFLD" id="SFLDG01123">
    <property type="entry name" value="methyltransferase_(Class_B)"/>
    <property type="match status" value="1"/>
</dbReference>
<gene>
    <name evidence="9" type="ORF">MM415B01951_0004</name>
</gene>
<keyword evidence="4" id="KW-0949">S-adenosyl-L-methionine</keyword>
<dbReference type="InterPro" id="IPR058240">
    <property type="entry name" value="rSAM_sf"/>
</dbReference>
<evidence type="ECO:0000256" key="2">
    <source>
        <dbReference type="ARBA" id="ARBA00022603"/>
    </source>
</evidence>
<keyword evidence="2" id="KW-0489">Methyltransferase</keyword>
<dbReference type="CDD" id="cd02068">
    <property type="entry name" value="radical_SAM_B12_BD"/>
    <property type="match status" value="1"/>
</dbReference>
<reference evidence="9" key="1">
    <citation type="submission" date="2020-03" db="EMBL/GenBank/DDBJ databases">
        <title>The deep terrestrial virosphere.</title>
        <authorList>
            <person name="Holmfeldt K."/>
            <person name="Nilsson E."/>
            <person name="Simone D."/>
            <person name="Lopez-Fernandez M."/>
            <person name="Wu X."/>
            <person name="de Brujin I."/>
            <person name="Lundin D."/>
            <person name="Andersson A."/>
            <person name="Bertilsson S."/>
            <person name="Dopson M."/>
        </authorList>
    </citation>
    <scope>NUCLEOTIDE SEQUENCE</scope>
    <source>
        <strain evidence="9">MM415B01951</strain>
    </source>
</reference>
<dbReference type="SUPFAM" id="SSF102114">
    <property type="entry name" value="Radical SAM enzymes"/>
    <property type="match status" value="1"/>
</dbReference>
<keyword evidence="5" id="KW-0479">Metal-binding</keyword>
<dbReference type="PANTHER" id="PTHR43409:SF7">
    <property type="entry name" value="BLL1977 PROTEIN"/>
    <property type="match status" value="1"/>
</dbReference>
<dbReference type="PANTHER" id="PTHR43409">
    <property type="entry name" value="ANAEROBIC MAGNESIUM-PROTOPORPHYRIN IX MONOMETHYL ESTER CYCLASE-RELATED"/>
    <property type="match status" value="1"/>
</dbReference>
<proteinExistence type="predicted"/>
<comment type="cofactor">
    <cofactor evidence="1">
        <name>[4Fe-4S] cluster</name>
        <dbReference type="ChEBI" id="CHEBI:49883"/>
    </cofactor>
</comment>
<evidence type="ECO:0000256" key="7">
    <source>
        <dbReference type="ARBA" id="ARBA00023014"/>
    </source>
</evidence>
<dbReference type="PROSITE" id="PS51918">
    <property type="entry name" value="RADICAL_SAM"/>
    <property type="match status" value="1"/>
</dbReference>
<dbReference type="Pfam" id="PF04055">
    <property type="entry name" value="Radical_SAM"/>
    <property type="match status" value="1"/>
</dbReference>
<dbReference type="GO" id="GO:0031419">
    <property type="term" value="F:cobalamin binding"/>
    <property type="evidence" value="ECO:0007669"/>
    <property type="project" value="InterPro"/>
</dbReference>
<keyword evidence="7" id="KW-0411">Iron-sulfur</keyword>
<dbReference type="InterPro" id="IPR051198">
    <property type="entry name" value="BchE-like"/>
</dbReference>
<dbReference type="Gene3D" id="3.40.50.280">
    <property type="entry name" value="Cobalamin-binding domain"/>
    <property type="match status" value="1"/>
</dbReference>
<dbReference type="Gene3D" id="3.80.30.20">
    <property type="entry name" value="tm_1862 like domain"/>
    <property type="match status" value="1"/>
</dbReference>
<dbReference type="InterPro" id="IPR023404">
    <property type="entry name" value="rSAM_horseshoe"/>
</dbReference>
<sequence>MLDLVLIELPNPALESPKMYFALGNLYLAAAVKKAGFSVMIADFRDGVRTLPEARYYGFSCTTPQVPIAKQIAKTVKGKKIIGGAHPSLLPEDCRKEFDYVVRGEGEEVLVDILRNKYRTKIITASRIERLDTVPLPAWDLVDDCFSDTLFEGERYGKGEKSMAMITSRGCPFSCSFCGNHLRTPVTFRSVRNIQDEIVALEKRGVKHLRFVDDNFTLHPEFENVCRVLKDNGVKYRCHTRSNLLTLHKARWLKGTGCEECSIGVESADNKVLKKNHKGETVIQHGRAIQMLQEAGIVPKTYWMSGLPGETDKTIELNKEFMRKYKPAKWTLSTFTPYPGCDIYQNPAKYGVKIINEDWTNWWNFVFNVRGLDLPGRAGYVHQLKGQTLEEMKARHDEFYYFLTGESWKK</sequence>
<evidence type="ECO:0000313" key="9">
    <source>
        <dbReference type="EMBL" id="QJA55967.1"/>
    </source>
</evidence>
<dbReference type="InterPro" id="IPR006158">
    <property type="entry name" value="Cobalamin-bd"/>
</dbReference>
<dbReference type="SMART" id="SM00729">
    <property type="entry name" value="Elp3"/>
    <property type="match status" value="1"/>
</dbReference>
<dbReference type="GO" id="GO:0046872">
    <property type="term" value="F:metal ion binding"/>
    <property type="evidence" value="ECO:0007669"/>
    <property type="project" value="UniProtKB-KW"/>
</dbReference>
<organism evidence="9">
    <name type="scientific">viral metagenome</name>
    <dbReference type="NCBI Taxonomy" id="1070528"/>
    <lineage>
        <taxon>unclassified sequences</taxon>
        <taxon>metagenomes</taxon>
        <taxon>organismal metagenomes</taxon>
    </lineage>
</organism>
<dbReference type="AlphaFoldDB" id="A0A6M3IFQ8"/>
<feature type="domain" description="Radical SAM core" evidence="8">
    <location>
        <begin position="157"/>
        <end position="373"/>
    </location>
</feature>
<keyword evidence="6" id="KW-0408">Iron</keyword>
<evidence type="ECO:0000256" key="6">
    <source>
        <dbReference type="ARBA" id="ARBA00023004"/>
    </source>
</evidence>
<dbReference type="GO" id="GO:0051539">
    <property type="term" value="F:4 iron, 4 sulfur cluster binding"/>
    <property type="evidence" value="ECO:0007669"/>
    <property type="project" value="UniProtKB-KW"/>
</dbReference>
<protein>
    <submittedName>
        <fullName evidence="9">Putative radical SAM superfamily protein</fullName>
    </submittedName>
</protein>
<dbReference type="InterPro" id="IPR006638">
    <property type="entry name" value="Elp3/MiaA/NifB-like_rSAM"/>
</dbReference>
<evidence type="ECO:0000259" key="8">
    <source>
        <dbReference type="PROSITE" id="PS51918"/>
    </source>
</evidence>
<dbReference type="Pfam" id="PF02310">
    <property type="entry name" value="B12-binding"/>
    <property type="match status" value="1"/>
</dbReference>
<evidence type="ECO:0000256" key="5">
    <source>
        <dbReference type="ARBA" id="ARBA00022723"/>
    </source>
</evidence>
<dbReference type="InterPro" id="IPR034466">
    <property type="entry name" value="Methyltransferase_Class_B"/>
</dbReference>
<evidence type="ECO:0000256" key="1">
    <source>
        <dbReference type="ARBA" id="ARBA00001966"/>
    </source>
</evidence>
<keyword evidence="3" id="KW-0808">Transferase</keyword>
<dbReference type="SFLD" id="SFLDG01082">
    <property type="entry name" value="B12-binding_domain_containing"/>
    <property type="match status" value="1"/>
</dbReference>
<name>A0A6M3IFQ8_9ZZZZ</name>
<dbReference type="CDD" id="cd01335">
    <property type="entry name" value="Radical_SAM"/>
    <property type="match status" value="1"/>
</dbReference>
<dbReference type="GO" id="GO:0003824">
    <property type="term" value="F:catalytic activity"/>
    <property type="evidence" value="ECO:0007669"/>
    <property type="project" value="InterPro"/>
</dbReference>
<dbReference type="SFLD" id="SFLDS00029">
    <property type="entry name" value="Radical_SAM"/>
    <property type="match status" value="1"/>
</dbReference>
<evidence type="ECO:0000256" key="4">
    <source>
        <dbReference type="ARBA" id="ARBA00022691"/>
    </source>
</evidence>
<accession>A0A6M3IFQ8</accession>
<evidence type="ECO:0000256" key="3">
    <source>
        <dbReference type="ARBA" id="ARBA00022679"/>
    </source>
</evidence>